<protein>
    <submittedName>
        <fullName evidence="2">Transposase</fullName>
    </submittedName>
</protein>
<gene>
    <name evidence="2" type="ORF">ACFO1V_12010</name>
</gene>
<keyword evidence="3" id="KW-1185">Reference proteome</keyword>
<proteinExistence type="predicted"/>
<evidence type="ECO:0000313" key="2">
    <source>
        <dbReference type="EMBL" id="MFC4625923.1"/>
    </source>
</evidence>
<dbReference type="InterPro" id="IPR036388">
    <property type="entry name" value="WH-like_DNA-bd_sf"/>
</dbReference>
<dbReference type="Proteomes" id="UP001596042">
    <property type="component" value="Unassembled WGS sequence"/>
</dbReference>
<dbReference type="InterPro" id="IPR002514">
    <property type="entry name" value="Transposase_8"/>
</dbReference>
<reference evidence="3" key="1">
    <citation type="journal article" date="2019" name="Int. J. Syst. Evol. Microbiol.">
        <title>The Global Catalogue of Microorganisms (GCM) 10K type strain sequencing project: providing services to taxonomists for standard genome sequencing and annotation.</title>
        <authorList>
            <consortium name="The Broad Institute Genomics Platform"/>
            <consortium name="The Broad Institute Genome Sequencing Center for Infectious Disease"/>
            <person name="Wu L."/>
            <person name="Ma J."/>
        </authorList>
    </citation>
    <scope>NUCLEOTIDE SEQUENCE [LARGE SCALE GENOMIC DNA]</scope>
    <source>
        <strain evidence="3">CGMCC 1.15731</strain>
    </source>
</reference>
<evidence type="ECO:0000256" key="1">
    <source>
        <dbReference type="SAM" id="MobiDB-lite"/>
    </source>
</evidence>
<accession>A0ABV9H920</accession>
<organism evidence="2 3">
    <name type="scientific">Daeguia caeni</name>
    <dbReference type="NCBI Taxonomy" id="439612"/>
    <lineage>
        <taxon>Bacteria</taxon>
        <taxon>Pseudomonadati</taxon>
        <taxon>Pseudomonadota</taxon>
        <taxon>Alphaproteobacteria</taxon>
        <taxon>Hyphomicrobiales</taxon>
        <taxon>Brucellaceae</taxon>
        <taxon>Daeguia</taxon>
    </lineage>
</organism>
<dbReference type="Pfam" id="PF01527">
    <property type="entry name" value="HTH_Tnp_1"/>
    <property type="match status" value="1"/>
</dbReference>
<dbReference type="RefSeq" id="WP_374833279.1">
    <property type="nucleotide sequence ID" value="NZ_JBHEEZ010000023.1"/>
</dbReference>
<evidence type="ECO:0000313" key="3">
    <source>
        <dbReference type="Proteomes" id="UP001596042"/>
    </source>
</evidence>
<sequence>MTDEGTIHNEDTSVKVSEHEQGVGKKKTKSSRSARTAETSFTQNKQVSRKIRKYSPEERAAIMAQVAKVTASGKISIKTALEKIGISEQTYYNWKKAEAPKAAAKTKSSPAIDLQELIALEQLTF</sequence>
<dbReference type="Gene3D" id="1.10.10.10">
    <property type="entry name" value="Winged helix-like DNA-binding domain superfamily/Winged helix DNA-binding domain"/>
    <property type="match status" value="1"/>
</dbReference>
<dbReference type="InterPro" id="IPR010921">
    <property type="entry name" value="Trp_repressor/repl_initiator"/>
</dbReference>
<dbReference type="SUPFAM" id="SSF48295">
    <property type="entry name" value="TrpR-like"/>
    <property type="match status" value="1"/>
</dbReference>
<feature type="region of interest" description="Disordered" evidence="1">
    <location>
        <begin position="1"/>
        <end position="53"/>
    </location>
</feature>
<name>A0ABV9H920_9HYPH</name>
<dbReference type="EMBL" id="JBHSEL010000118">
    <property type="protein sequence ID" value="MFC4625923.1"/>
    <property type="molecule type" value="Genomic_DNA"/>
</dbReference>
<feature type="compositionally biased region" description="Basic and acidic residues" evidence="1">
    <location>
        <begin position="1"/>
        <end position="23"/>
    </location>
</feature>
<comment type="caution">
    <text evidence="2">The sequence shown here is derived from an EMBL/GenBank/DDBJ whole genome shotgun (WGS) entry which is preliminary data.</text>
</comment>